<dbReference type="CDD" id="cd01629">
    <property type="entry name" value="HAD_EP"/>
    <property type="match status" value="1"/>
</dbReference>
<dbReference type="InterPro" id="IPR036412">
    <property type="entry name" value="HAD-like_sf"/>
</dbReference>
<evidence type="ECO:0000256" key="1">
    <source>
        <dbReference type="ARBA" id="ARBA00022605"/>
    </source>
</evidence>
<organism evidence="5 6">
    <name type="scientific">Melittangium boletus DSM 14713</name>
    <dbReference type="NCBI Taxonomy" id="1294270"/>
    <lineage>
        <taxon>Bacteria</taxon>
        <taxon>Pseudomonadati</taxon>
        <taxon>Myxococcota</taxon>
        <taxon>Myxococcia</taxon>
        <taxon>Myxococcales</taxon>
        <taxon>Cystobacterineae</taxon>
        <taxon>Archangiaceae</taxon>
        <taxon>Melittangium</taxon>
    </lineage>
</organism>
<comment type="subunit">
    <text evidence="4">Monomer.</text>
</comment>
<dbReference type="PANTHER" id="PTHR20371">
    <property type="entry name" value="ENOLASE-PHOSPHATASE E1"/>
    <property type="match status" value="1"/>
</dbReference>
<dbReference type="GO" id="GO:0043874">
    <property type="term" value="F:acireductone synthase activity"/>
    <property type="evidence" value="ECO:0007669"/>
    <property type="project" value="UniProtKB-EC"/>
</dbReference>
<evidence type="ECO:0000313" key="6">
    <source>
        <dbReference type="Proteomes" id="UP000217289"/>
    </source>
</evidence>
<keyword evidence="3 4" id="KW-0486">Methionine biosynthesis</keyword>
<dbReference type="HAMAP" id="MF_01681">
    <property type="entry name" value="Salvage_MtnC"/>
    <property type="match status" value="1"/>
</dbReference>
<dbReference type="UniPathway" id="UPA00904">
    <property type="reaction ID" value="UER00876"/>
</dbReference>
<evidence type="ECO:0000256" key="4">
    <source>
        <dbReference type="HAMAP-Rule" id="MF_01681"/>
    </source>
</evidence>
<dbReference type="SFLD" id="SFLDS00003">
    <property type="entry name" value="Haloacid_Dehalogenase"/>
    <property type="match status" value="1"/>
</dbReference>
<comment type="function">
    <text evidence="4">Bifunctional enzyme that catalyzes the enolization of 2,3-diketo-5-methylthiopentyl-1-phosphate (DK-MTP-1-P) into the intermediate 2-hydroxy-3-keto-5-methylthiopentenyl-1-phosphate (HK-MTPenyl-1-P), which is then dephosphorylated to form the acireductone 1,2-dihydroxy-3-keto-5-methylthiopentene (DHK-MTPene).</text>
</comment>
<dbReference type="InterPro" id="IPR023943">
    <property type="entry name" value="Enolase-ppase_E1"/>
</dbReference>
<protein>
    <recommendedName>
        <fullName evidence="4">Enolase-phosphatase E1</fullName>
        <ecNumber evidence="4">3.1.3.77</ecNumber>
    </recommendedName>
    <alternativeName>
        <fullName evidence="4">2,3-diketo-5-methylthio-1-phosphopentane phosphatase</fullName>
    </alternativeName>
</protein>
<dbReference type="GO" id="GO:0043716">
    <property type="term" value="F:2-hydroxy-3-keto-5-methylthiopentenyl-1-phosphate phosphatase activity"/>
    <property type="evidence" value="ECO:0007669"/>
    <property type="project" value="UniProtKB-UniRule"/>
</dbReference>
<keyword evidence="4" id="KW-0479">Metal-binding</keyword>
<accession>A0A250IGN6</accession>
<dbReference type="Proteomes" id="UP000217289">
    <property type="component" value="Chromosome"/>
</dbReference>
<dbReference type="RefSeq" id="WP_095978783.1">
    <property type="nucleotide sequence ID" value="NZ_CP022163.1"/>
</dbReference>
<comment type="cofactor">
    <cofactor evidence="4">
        <name>Mg(2+)</name>
        <dbReference type="ChEBI" id="CHEBI:18420"/>
    </cofactor>
    <text evidence="4">Binds 1 Mg(2+) ion per subunit.</text>
</comment>
<comment type="pathway">
    <text evidence="4">Amino-acid biosynthesis; L-methionine biosynthesis via salvage pathway; L-methionine from S-methyl-5-thio-alpha-D-ribose 1-phosphate: step 4/6.</text>
</comment>
<dbReference type="OrthoDB" id="9797416at2"/>
<dbReference type="SUPFAM" id="SSF56784">
    <property type="entry name" value="HAD-like"/>
    <property type="match status" value="1"/>
</dbReference>
<keyword evidence="6" id="KW-1185">Reference proteome</keyword>
<dbReference type="GO" id="GO:0019509">
    <property type="term" value="P:L-methionine salvage from methylthioadenosine"/>
    <property type="evidence" value="ECO:0007669"/>
    <property type="project" value="UniProtKB-UniRule"/>
</dbReference>
<dbReference type="EMBL" id="CP022163">
    <property type="protein sequence ID" value="ATB30322.1"/>
    <property type="molecule type" value="Genomic_DNA"/>
</dbReference>
<comment type="similarity">
    <text evidence="4">Belongs to the HAD-like hydrolase superfamily. MasA/MtnC family.</text>
</comment>
<comment type="pathway">
    <text evidence="4">Amino-acid biosynthesis; L-methionine biosynthesis via salvage pathway; L-methionine from S-methyl-5-thio-alpha-D-ribose 1-phosphate: step 3/6.</text>
</comment>
<dbReference type="NCBIfam" id="TIGR01691">
    <property type="entry name" value="enolase-ppase"/>
    <property type="match status" value="1"/>
</dbReference>
<dbReference type="Gene3D" id="3.40.50.1000">
    <property type="entry name" value="HAD superfamily/HAD-like"/>
    <property type="match status" value="1"/>
</dbReference>
<dbReference type="GO" id="GO:0043715">
    <property type="term" value="F:2,3-diketo-5-methylthiopentyl-1-phosphate enolase activity"/>
    <property type="evidence" value="ECO:0007669"/>
    <property type="project" value="UniProtKB-UniRule"/>
</dbReference>
<dbReference type="Pfam" id="PF00702">
    <property type="entry name" value="Hydrolase"/>
    <property type="match status" value="1"/>
</dbReference>
<sequence>MPQAIVTDIEGTTSSLSFVHEVLFPYAARHLPAFVRAHGQDLQVRRLLEAARQMAGGGLDDTGLVEVLLRWMDEDRKVGPLKGLQGLLWEEGYRQGHFQGHVYEDAARCLREWNARGLRLYVYSSGSVHAQMLLFSHTPFGDLTPLFRGYFDTGMGGKKEPASYEGIARELGLPGGDILFLSDVRAELDAAAASGLRTCCVMRGEGPSVDPGPHPVARSFDDIAP</sequence>
<keyword evidence="2 4" id="KW-0378">Hydrolase</keyword>
<evidence type="ECO:0000256" key="3">
    <source>
        <dbReference type="ARBA" id="ARBA00023167"/>
    </source>
</evidence>
<dbReference type="GO" id="GO:0000287">
    <property type="term" value="F:magnesium ion binding"/>
    <property type="evidence" value="ECO:0007669"/>
    <property type="project" value="UniProtKB-UniRule"/>
</dbReference>
<dbReference type="Gene3D" id="1.10.720.60">
    <property type="match status" value="1"/>
</dbReference>
<evidence type="ECO:0000256" key="2">
    <source>
        <dbReference type="ARBA" id="ARBA00022801"/>
    </source>
</evidence>
<dbReference type="SFLD" id="SFLDF00044">
    <property type="entry name" value="enolase-phosphatase"/>
    <property type="match status" value="1"/>
</dbReference>
<dbReference type="EC" id="3.1.3.77" evidence="4"/>
<gene>
    <name evidence="4" type="primary">mtnC</name>
    <name evidence="5" type="ORF">MEBOL_003782</name>
</gene>
<dbReference type="PANTHER" id="PTHR20371:SF1">
    <property type="entry name" value="ENOLASE-PHOSPHATASE E1"/>
    <property type="match status" value="1"/>
</dbReference>
<keyword evidence="4" id="KW-0460">Magnesium</keyword>
<dbReference type="AlphaFoldDB" id="A0A250IGN6"/>
<dbReference type="SFLD" id="SFLDG01133">
    <property type="entry name" value="C1.5.4:_Enolase-phosphatase_Li"/>
    <property type="match status" value="1"/>
</dbReference>
<evidence type="ECO:0000313" key="5">
    <source>
        <dbReference type="EMBL" id="ATB30322.1"/>
    </source>
</evidence>
<reference evidence="5 6" key="1">
    <citation type="submission" date="2017-06" db="EMBL/GenBank/DDBJ databases">
        <authorList>
            <person name="Kim H.J."/>
            <person name="Triplett B.A."/>
        </authorList>
    </citation>
    <scope>NUCLEOTIDE SEQUENCE [LARGE SCALE GENOMIC DNA]</scope>
    <source>
        <strain evidence="5 6">DSM 14713</strain>
    </source>
</reference>
<name>A0A250IGN6_9BACT</name>
<comment type="catalytic activity">
    <reaction evidence="4">
        <text>5-methylsulfanyl-2,3-dioxopentyl phosphate + H2O = 1,2-dihydroxy-5-(methylsulfanyl)pent-1-en-3-one + phosphate</text>
        <dbReference type="Rhea" id="RHEA:21700"/>
        <dbReference type="ChEBI" id="CHEBI:15377"/>
        <dbReference type="ChEBI" id="CHEBI:43474"/>
        <dbReference type="ChEBI" id="CHEBI:49252"/>
        <dbReference type="ChEBI" id="CHEBI:58828"/>
        <dbReference type="EC" id="3.1.3.77"/>
    </reaction>
</comment>
<dbReference type="SFLD" id="SFLDG01129">
    <property type="entry name" value="C1.5:_HAD__Beta-PGM__Phosphata"/>
    <property type="match status" value="1"/>
</dbReference>
<dbReference type="KEGG" id="mbd:MEBOL_003782"/>
<proteinExistence type="inferred from homology"/>
<dbReference type="InterPro" id="IPR023214">
    <property type="entry name" value="HAD_sf"/>
</dbReference>
<keyword evidence="1 4" id="KW-0028">Amino-acid biosynthesis</keyword>